<dbReference type="AlphaFoldDB" id="A0A830E5X5"/>
<name>A0A830E5X5_9EURY</name>
<accession>A0A830E5X5</accession>
<dbReference type="PROSITE" id="PS51318">
    <property type="entry name" value="TAT"/>
    <property type="match status" value="1"/>
</dbReference>
<dbReference type="Proteomes" id="UP000646833">
    <property type="component" value="Unassembled WGS sequence"/>
</dbReference>
<evidence type="ECO:0000313" key="2">
    <source>
        <dbReference type="Proteomes" id="UP000646833"/>
    </source>
</evidence>
<reference evidence="1" key="1">
    <citation type="journal article" date="2014" name="Int. J. Syst. Evol. Microbiol.">
        <title>Complete genome sequence of Corynebacterium casei LMG S-19264T (=DSM 44701T), isolated from a smear-ripened cheese.</title>
        <authorList>
            <consortium name="US DOE Joint Genome Institute (JGI-PGF)"/>
            <person name="Walter F."/>
            <person name="Albersmeier A."/>
            <person name="Kalinowski J."/>
            <person name="Ruckert C."/>
        </authorList>
    </citation>
    <scope>NUCLEOTIDE SEQUENCE</scope>
    <source>
        <strain evidence="1">CCM 7217</strain>
    </source>
</reference>
<sequence length="257" mass="28997">MRTRREFLRAGGKALAAGALVGGTFSAGVSAASETIDDATPDHVTRTYEPDLLNRYKPRLVLRDLGTNTPTALYSFVARSTEFDDTVLVYWAEYPFQKGVALGYDSHWGDHEPIYVRVNETTDEIVDVAFSAYHWLRGWSRSPPTVLGDSEGAVHPTLHVVNPWHHYYLTAEEGQDVDLEHLSDDEMQAWWDNGWDDAIYLRSLTQPWVMTGFGGRSDWWHNTVGSFSYEAGLRRYVYPLVYGAGEGVSLDDLDIEL</sequence>
<protein>
    <submittedName>
        <fullName evidence="1">Uncharacterized protein</fullName>
    </submittedName>
</protein>
<dbReference type="RefSeq" id="WP_007273987.1">
    <property type="nucleotide sequence ID" value="NZ_BMCI01000010.1"/>
</dbReference>
<proteinExistence type="predicted"/>
<organism evidence="1 2">
    <name type="scientific">Haloferax sulfurifontis</name>
    <dbReference type="NCBI Taxonomy" id="255616"/>
    <lineage>
        <taxon>Archaea</taxon>
        <taxon>Methanobacteriati</taxon>
        <taxon>Methanobacteriota</taxon>
        <taxon>Stenosarchaea group</taxon>
        <taxon>Halobacteria</taxon>
        <taxon>Halobacteriales</taxon>
        <taxon>Haloferacaceae</taxon>
        <taxon>Haloferax</taxon>
    </lineage>
</organism>
<reference evidence="1" key="2">
    <citation type="submission" date="2020-09" db="EMBL/GenBank/DDBJ databases">
        <authorList>
            <person name="Sun Q."/>
            <person name="Sedlacek I."/>
        </authorList>
    </citation>
    <scope>NUCLEOTIDE SEQUENCE</scope>
    <source>
        <strain evidence="1">CCM 7217</strain>
    </source>
</reference>
<dbReference type="EMBL" id="BMCI01000010">
    <property type="protein sequence ID" value="GGC72594.1"/>
    <property type="molecule type" value="Genomic_DNA"/>
</dbReference>
<comment type="caution">
    <text evidence="1">The sequence shown here is derived from an EMBL/GenBank/DDBJ whole genome shotgun (WGS) entry which is preliminary data.</text>
</comment>
<evidence type="ECO:0000313" key="1">
    <source>
        <dbReference type="EMBL" id="GGC72594.1"/>
    </source>
</evidence>
<gene>
    <name evidence="1" type="ORF">GCM10007209_38190</name>
</gene>
<dbReference type="InterPro" id="IPR006311">
    <property type="entry name" value="TAT_signal"/>
</dbReference>